<feature type="compositionally biased region" description="Polar residues" evidence="1">
    <location>
        <begin position="541"/>
        <end position="550"/>
    </location>
</feature>
<feature type="compositionally biased region" description="Low complexity" evidence="1">
    <location>
        <begin position="308"/>
        <end position="346"/>
    </location>
</feature>
<gene>
    <name evidence="2" type="ORF">SPSC_05403</name>
</gene>
<reference evidence="2" key="1">
    <citation type="submission" date="2014-06" db="EMBL/GenBank/DDBJ databases">
        <authorList>
            <person name="Ju J."/>
            <person name="Zhang J."/>
        </authorList>
    </citation>
    <scope>NUCLEOTIDE SEQUENCE</scope>
    <source>
        <strain evidence="2">SscI8</strain>
    </source>
</reference>
<feature type="compositionally biased region" description="Acidic residues" evidence="1">
    <location>
        <begin position="145"/>
        <end position="165"/>
    </location>
</feature>
<proteinExistence type="predicted"/>
<feature type="compositionally biased region" description="Acidic residues" evidence="1">
    <location>
        <begin position="347"/>
        <end position="357"/>
    </location>
</feature>
<feature type="compositionally biased region" description="Polar residues" evidence="1">
    <location>
        <begin position="393"/>
        <end position="416"/>
    </location>
</feature>
<feature type="compositionally biased region" description="Basic residues" evidence="1">
    <location>
        <begin position="417"/>
        <end position="430"/>
    </location>
</feature>
<organism evidence="2">
    <name type="scientific">Sporisorium scitamineum</name>
    <dbReference type="NCBI Taxonomy" id="49012"/>
    <lineage>
        <taxon>Eukaryota</taxon>
        <taxon>Fungi</taxon>
        <taxon>Dikarya</taxon>
        <taxon>Basidiomycota</taxon>
        <taxon>Ustilaginomycotina</taxon>
        <taxon>Ustilaginomycetes</taxon>
        <taxon>Ustilaginales</taxon>
        <taxon>Ustilaginaceae</taxon>
        <taxon>Sporisorium</taxon>
    </lineage>
</organism>
<feature type="compositionally biased region" description="Basic and acidic residues" evidence="1">
    <location>
        <begin position="529"/>
        <end position="540"/>
    </location>
</feature>
<dbReference type="AlphaFoldDB" id="A0A127ZHC5"/>
<feature type="region of interest" description="Disordered" evidence="1">
    <location>
        <begin position="274"/>
        <end position="434"/>
    </location>
</feature>
<feature type="compositionally biased region" description="Low complexity" evidence="1">
    <location>
        <begin position="231"/>
        <end position="243"/>
    </location>
</feature>
<feature type="compositionally biased region" description="Basic residues" evidence="1">
    <location>
        <begin position="623"/>
        <end position="633"/>
    </location>
</feature>
<feature type="region of interest" description="Disordered" evidence="1">
    <location>
        <begin position="500"/>
        <end position="573"/>
    </location>
</feature>
<dbReference type="OrthoDB" id="2555811at2759"/>
<protein>
    <submittedName>
        <fullName evidence="2">Uncharacterized protein</fullName>
    </submittedName>
</protein>
<feature type="region of interest" description="Disordered" evidence="1">
    <location>
        <begin position="211"/>
        <end position="261"/>
    </location>
</feature>
<evidence type="ECO:0000313" key="2">
    <source>
        <dbReference type="EMBL" id="CDU25510.1"/>
    </source>
</evidence>
<feature type="region of interest" description="Disordered" evidence="1">
    <location>
        <begin position="597"/>
        <end position="650"/>
    </location>
</feature>
<feature type="region of interest" description="Disordered" evidence="1">
    <location>
        <begin position="128"/>
        <end position="173"/>
    </location>
</feature>
<evidence type="ECO:0000256" key="1">
    <source>
        <dbReference type="SAM" id="MobiDB-lite"/>
    </source>
</evidence>
<name>A0A127ZHC5_9BASI</name>
<dbReference type="EMBL" id="LK056686">
    <property type="protein sequence ID" value="CDU25510.1"/>
    <property type="molecule type" value="Genomic_DNA"/>
</dbReference>
<feature type="compositionally biased region" description="Polar residues" evidence="1">
    <location>
        <begin position="518"/>
        <end position="528"/>
    </location>
</feature>
<feature type="compositionally biased region" description="Basic and acidic residues" evidence="1">
    <location>
        <begin position="603"/>
        <end position="622"/>
    </location>
</feature>
<sequence length="822" mass="89237">MSDSSFRGMTPVAARSSMVPESVTLTDAAASHYGLAHRKIRLRIVTRHPLPEFHFLAPFDPQDPQCFAKLQSFVHAHMVSRSKRSGQTVVLPPSVSPEALHFQMDNFEVPFDDSEILRDGDTIEVHMDQSATESAAVKSEHSEAGDDDDDGDDAEEDEDQDEDSDGHEQFARDAEEREAILEASRLAALLRTGAHNLFDDDGDDLLAQHKALDDLPRMPDSSSSLPPRQAPKPSKSTPSKATKVSISHASPALPLPPMPMSFLRSSAATMAAFDAKRKQMQASSQPKARKAAATALTRKPVVASTKRSSSSSSEDSSSSDSDSNSSSDSDSDSGSSSADSSSTGTDSDADSDSESDSSDTSSETSDSDHDSSSSDSAPSEHGIQSDRNRAAVKQQQTPTLDGTRSASPTPPGQGTNRTKRRNQMRRKKLRDLRDAENLLLFEQAKDRAARRERGEDVDDVDPVDQAFSWIEDRKPMLQIKGIGLAAANALEDLASSLSVRGSFPPGGGSFGLDEANDAPSQIASSSSNEAHKGTKRKWNDEPTSGTDNAQPQPPAPSMEDMQPGQAPYGGEVPAGISIRHIDCQTYYDKEFEKLEAQAAGEEASSRHGQDEEKADNGEQRQRSKDKRKGKYRHLYHEDRPDSQDDVGSLDYGLPEEQLEEEAPRKKVKVDQGNAISIASIVSEVAPASQHVQLGSPTRREQGPIDPAVTWMKILGGSKPSTIAGKQNFAAAEVKWPDLRPGMGLLWKDLALDPMKMIPAVMNFVGVVALVHRQDGDARVADSVDVDVMGPLEENVEKDWADYEVEKLTWTDDTRPAHIYLGY</sequence>
<accession>A0A127ZHC5</accession>